<name>A0A7T0C4S2_9BACT</name>
<evidence type="ECO:0000313" key="3">
    <source>
        <dbReference type="Proteomes" id="UP000594464"/>
    </source>
</evidence>
<feature type="transmembrane region" description="Helical" evidence="1">
    <location>
        <begin position="52"/>
        <end position="71"/>
    </location>
</feature>
<accession>A0A7T0C4S2</accession>
<dbReference type="EMBL" id="CP048620">
    <property type="protein sequence ID" value="QPJ66536.1"/>
    <property type="molecule type" value="Genomic_DNA"/>
</dbReference>
<keyword evidence="1" id="KW-0812">Transmembrane</keyword>
<protein>
    <submittedName>
        <fullName evidence="2">Uncharacterized protein</fullName>
    </submittedName>
</protein>
<organism evidence="2 3">
    <name type="scientific">Candidatus Nitrohelix vancouverensis</name>
    <dbReference type="NCBI Taxonomy" id="2705534"/>
    <lineage>
        <taxon>Bacteria</taxon>
        <taxon>Pseudomonadati</taxon>
        <taxon>Nitrospinota/Tectimicrobiota group</taxon>
        <taxon>Nitrospinota</taxon>
        <taxon>Nitrospinia</taxon>
        <taxon>Nitrospinales</taxon>
        <taxon>Nitrospinaceae</taxon>
        <taxon>Candidatus Nitrohelix</taxon>
    </lineage>
</organism>
<proteinExistence type="predicted"/>
<dbReference type="Proteomes" id="UP000594464">
    <property type="component" value="Chromosome"/>
</dbReference>
<reference evidence="3" key="1">
    <citation type="submission" date="2020-02" db="EMBL/GenBank/DDBJ databases">
        <title>Genomic and physiological characterization of two novel Nitrospinaceae genera.</title>
        <authorList>
            <person name="Mueller A.J."/>
            <person name="Jung M.-Y."/>
            <person name="Strachan C.R."/>
            <person name="Herbold C.W."/>
            <person name="Kirkegaard R.H."/>
            <person name="Daims H."/>
        </authorList>
    </citation>
    <scope>NUCLEOTIDE SEQUENCE [LARGE SCALE GENOMIC DNA]</scope>
</reference>
<dbReference type="AlphaFoldDB" id="A0A7T0C4S2"/>
<evidence type="ECO:0000313" key="2">
    <source>
        <dbReference type="EMBL" id="QPJ66536.1"/>
    </source>
</evidence>
<evidence type="ECO:0000256" key="1">
    <source>
        <dbReference type="SAM" id="Phobius"/>
    </source>
</evidence>
<keyword evidence="1" id="KW-0472">Membrane</keyword>
<keyword evidence="1" id="KW-1133">Transmembrane helix</keyword>
<gene>
    <name evidence="2" type="ORF">G3M78_14455</name>
</gene>
<sequence length="77" mass="9002">MWNVELKPEIKRGLKDPDRFAKGMGYAYLGMMIVMCGVVFMLFLFFARPEHVLRPSWILALGFIIVGWGEYQKFKGR</sequence>
<dbReference type="KEGG" id="nva:G3M78_14455"/>
<feature type="transmembrane region" description="Helical" evidence="1">
    <location>
        <begin position="25"/>
        <end position="46"/>
    </location>
</feature>